<keyword evidence="1" id="KW-0285">Flavoprotein</keyword>
<dbReference type="InterPro" id="IPR036188">
    <property type="entry name" value="FAD/NAD-bd_sf"/>
</dbReference>
<dbReference type="GO" id="GO:0016491">
    <property type="term" value="F:oxidoreductase activity"/>
    <property type="evidence" value="ECO:0007669"/>
    <property type="project" value="UniProtKB-KW"/>
</dbReference>
<evidence type="ECO:0000256" key="3">
    <source>
        <dbReference type="ARBA" id="ARBA00023002"/>
    </source>
</evidence>
<dbReference type="PANTHER" id="PTHR46865:SF2">
    <property type="entry name" value="MONOOXYGENASE"/>
    <property type="match status" value="1"/>
</dbReference>
<reference evidence="6" key="1">
    <citation type="submission" date="2022-11" db="EMBL/GenBank/DDBJ databases">
        <authorList>
            <person name="Petersen C."/>
        </authorList>
    </citation>
    <scope>NUCLEOTIDE SEQUENCE</scope>
    <source>
        <strain evidence="6">IBT 30069</strain>
    </source>
</reference>
<evidence type="ECO:0000259" key="5">
    <source>
        <dbReference type="Pfam" id="PF01494"/>
    </source>
</evidence>
<feature type="domain" description="FAD-binding" evidence="5">
    <location>
        <begin position="4"/>
        <end position="319"/>
    </location>
</feature>
<evidence type="ECO:0000256" key="4">
    <source>
        <dbReference type="SAM" id="SignalP"/>
    </source>
</evidence>
<keyword evidence="3" id="KW-0560">Oxidoreductase</keyword>
<dbReference type="Gene3D" id="3.30.9.10">
    <property type="entry name" value="D-Amino Acid Oxidase, subunit A, domain 2"/>
    <property type="match status" value="1"/>
</dbReference>
<reference evidence="6" key="2">
    <citation type="journal article" date="2023" name="IMA Fungus">
        <title>Comparative genomic study of the Penicillium genus elucidates a diverse pangenome and 15 lateral gene transfer events.</title>
        <authorList>
            <person name="Petersen C."/>
            <person name="Sorensen T."/>
            <person name="Nielsen M.R."/>
            <person name="Sondergaard T.E."/>
            <person name="Sorensen J.L."/>
            <person name="Fitzpatrick D.A."/>
            <person name="Frisvad J.C."/>
            <person name="Nielsen K.L."/>
        </authorList>
    </citation>
    <scope>NUCLEOTIDE SEQUENCE</scope>
    <source>
        <strain evidence="6">IBT 30069</strain>
    </source>
</reference>
<dbReference type="EMBL" id="JAPQKH010000005">
    <property type="protein sequence ID" value="KAJ5097057.1"/>
    <property type="molecule type" value="Genomic_DNA"/>
</dbReference>
<dbReference type="PANTHER" id="PTHR46865">
    <property type="entry name" value="OXIDOREDUCTASE-RELATED"/>
    <property type="match status" value="1"/>
</dbReference>
<dbReference type="Proteomes" id="UP001149165">
    <property type="component" value="Unassembled WGS sequence"/>
</dbReference>
<feature type="chain" id="PRO_5040906311" evidence="4">
    <location>
        <begin position="19"/>
        <end position="405"/>
    </location>
</feature>
<dbReference type="OrthoDB" id="655030at2759"/>
<evidence type="ECO:0000256" key="2">
    <source>
        <dbReference type="ARBA" id="ARBA00022827"/>
    </source>
</evidence>
<evidence type="ECO:0000256" key="1">
    <source>
        <dbReference type="ARBA" id="ARBA00022630"/>
    </source>
</evidence>
<organism evidence="6 7">
    <name type="scientific">Penicillium angulare</name>
    <dbReference type="NCBI Taxonomy" id="116970"/>
    <lineage>
        <taxon>Eukaryota</taxon>
        <taxon>Fungi</taxon>
        <taxon>Dikarya</taxon>
        <taxon>Ascomycota</taxon>
        <taxon>Pezizomycotina</taxon>
        <taxon>Eurotiomycetes</taxon>
        <taxon>Eurotiomycetidae</taxon>
        <taxon>Eurotiales</taxon>
        <taxon>Aspergillaceae</taxon>
        <taxon>Penicillium</taxon>
    </lineage>
</organism>
<gene>
    <name evidence="6" type="ORF">N7456_007778</name>
</gene>
<dbReference type="AlphaFoldDB" id="A0A9W9FBT0"/>
<feature type="signal peptide" evidence="4">
    <location>
        <begin position="1"/>
        <end position="18"/>
    </location>
</feature>
<sequence length="405" mass="45206">MALKVLVCGGGCAGPALAFWLAQTGHQVTVVERFPALRATGAQIDLRSQGIEVAKRMGLLDTIRSKLVDEDGVAIVDSQGKIHATFMANRTGKGAQSLTSEYEIMRGDFVRVLYDATKDNVKYIFGKSVEHFEQDEKGVYVNFSDGSSDTYDILVGADGQGSRIRKAILSPDSPNPCFSLGAHMAYWFIPREEQDSNIRRTYGCSGGRMIMRRTHNSTETQVYFTLRDSNPELASIHRASVEHQKEFWAQRYRDAGWETERFLEGMKTTKNWYCQEVIQVRTDTWSKGRIVLLGDAAYCASPLSGMGTTGALVGAYILAGEICRNPDDLALAFSNYDTTLRPFVDEFQNINTRLIRLATPESEWGVALIRFMAWLACLLHIPQLLARFKSENKGGLLVPDYPELL</sequence>
<proteinExistence type="predicted"/>
<dbReference type="Pfam" id="PF01494">
    <property type="entry name" value="FAD_binding_3"/>
    <property type="match status" value="1"/>
</dbReference>
<keyword evidence="7" id="KW-1185">Reference proteome</keyword>
<dbReference type="InterPro" id="IPR002938">
    <property type="entry name" value="FAD-bd"/>
</dbReference>
<dbReference type="InterPro" id="IPR051704">
    <property type="entry name" value="FAD_aromatic-hydroxylase"/>
</dbReference>
<dbReference type="SUPFAM" id="SSF51905">
    <property type="entry name" value="FAD/NAD(P)-binding domain"/>
    <property type="match status" value="1"/>
</dbReference>
<keyword evidence="4" id="KW-0732">Signal</keyword>
<accession>A0A9W9FBT0</accession>
<keyword evidence="2" id="KW-0274">FAD</keyword>
<dbReference type="Gene3D" id="3.50.50.60">
    <property type="entry name" value="FAD/NAD(P)-binding domain"/>
    <property type="match status" value="1"/>
</dbReference>
<dbReference type="GO" id="GO:0071949">
    <property type="term" value="F:FAD binding"/>
    <property type="evidence" value="ECO:0007669"/>
    <property type="project" value="InterPro"/>
</dbReference>
<evidence type="ECO:0000313" key="7">
    <source>
        <dbReference type="Proteomes" id="UP001149165"/>
    </source>
</evidence>
<name>A0A9W9FBT0_9EURO</name>
<comment type="caution">
    <text evidence="6">The sequence shown here is derived from an EMBL/GenBank/DDBJ whole genome shotgun (WGS) entry which is preliminary data.</text>
</comment>
<protein>
    <submittedName>
        <fullName evidence="6">FAD/NAD(P)-binding domain-containing protein</fullName>
    </submittedName>
</protein>
<evidence type="ECO:0000313" key="6">
    <source>
        <dbReference type="EMBL" id="KAJ5097057.1"/>
    </source>
</evidence>
<dbReference type="PRINTS" id="PR00420">
    <property type="entry name" value="RNGMNOXGNASE"/>
</dbReference>